<protein>
    <submittedName>
        <fullName evidence="1">Interferon regulatory factor 3</fullName>
    </submittedName>
</protein>
<reference evidence="1" key="3">
    <citation type="submission" date="2025-09" db="UniProtKB">
        <authorList>
            <consortium name="Ensembl"/>
        </authorList>
    </citation>
    <scope>IDENTIFICATION</scope>
</reference>
<proteinExistence type="predicted"/>
<reference evidence="1" key="2">
    <citation type="submission" date="2025-08" db="UniProtKB">
        <authorList>
            <consortium name="Ensembl"/>
        </authorList>
    </citation>
    <scope>IDENTIFICATION</scope>
</reference>
<accession>A0AC11BF24</accession>
<organism evidence="1">
    <name type="scientific">Ovis aries</name>
    <name type="common">Sheep</name>
    <dbReference type="NCBI Taxonomy" id="9940"/>
    <lineage>
        <taxon>Eukaryota</taxon>
        <taxon>Metazoa</taxon>
        <taxon>Chordata</taxon>
        <taxon>Craniata</taxon>
        <taxon>Vertebrata</taxon>
        <taxon>Euteleostomi</taxon>
        <taxon>Mammalia</taxon>
        <taxon>Eutheria</taxon>
        <taxon>Laurasiatheria</taxon>
        <taxon>Artiodactyla</taxon>
        <taxon>Ruminantia</taxon>
        <taxon>Pecora</taxon>
        <taxon>Bovidae</taxon>
        <taxon>Caprinae</taxon>
        <taxon>Ovis</taxon>
    </lineage>
</organism>
<name>A0AC11BF24_SHEEP</name>
<gene>
    <name evidence="1" type="primary">IRF3</name>
</gene>
<sequence length="401" mass="44500">MGTQKPRILPWLISQLDRGELEGVAWLGESRTRFRIPWKHGLRQDAQQEDFGIFQGSGTSLSQIPLKTMADTVPLIPRVLSASCELRTSLSLIMLMSVPGKVLSEILLRLLCPGLLKKEDIVQKLLSDMDLSPEGGPSNLTMTSENPPQLLLSPESDIPALCPNWGLSENPLKQLLANEEDWEFEVTAFYRGCQVFQQTVFCPGGLRLVGSEAGDRMLPGQPIRLPDPAASLTDKSVTDYVQRVLSCLGGGLALWRAGQWLCAQRLGHCHVYWAIGEELLPSCGHKPDGEVPKDREGGVFNLGPFITDLITFTEGSRRSPLYTLWFCVGQSWPQDQPWIKRLVMVKVVPMCLRVLVDIARQGGASSLENTVDLHISNSQPLSLTSDQYMAYLQDLAEDMDF</sequence>
<evidence type="ECO:0000313" key="1">
    <source>
        <dbReference type="Ensembl" id="ENSOARP00020012420.2"/>
    </source>
</evidence>
<reference evidence="1" key="1">
    <citation type="submission" date="2020-11" db="EMBL/GenBank/DDBJ databases">
        <authorList>
            <person name="Davenport K.M."/>
            <person name="Bickhart D.M."/>
            <person name="Smith T.P.L."/>
            <person name="Murdoch B.M."/>
            <person name="Rosen B.D."/>
        </authorList>
    </citation>
    <scope>NUCLEOTIDE SEQUENCE [LARGE SCALE GENOMIC DNA]</scope>
    <source>
        <strain evidence="1">OAR_USU_Benz2616</strain>
    </source>
</reference>
<dbReference type="Ensembl" id="ENSOART00020014999.2">
    <property type="protein sequence ID" value="ENSOARP00020012420.2"/>
    <property type="gene ID" value="ENSOARG00020009726.2"/>
</dbReference>